<dbReference type="SUPFAM" id="SSF53732">
    <property type="entry name" value="Aconitase iron-sulfur domain"/>
    <property type="match status" value="1"/>
</dbReference>
<dbReference type="GO" id="GO:0003994">
    <property type="term" value="F:aconitate hydratase activity"/>
    <property type="evidence" value="ECO:0007669"/>
    <property type="project" value="UniProtKB-EC"/>
</dbReference>
<dbReference type="InterPro" id="IPR018136">
    <property type="entry name" value="Aconitase_4Fe-4S_BS"/>
</dbReference>
<name>A0A7S4LCC1_9EUGL</name>
<dbReference type="PROSITE" id="PS01244">
    <property type="entry name" value="ACONITASE_2"/>
    <property type="match status" value="1"/>
</dbReference>
<dbReference type="GO" id="GO:0072350">
    <property type="term" value="P:tricarboxylic acid metabolic process"/>
    <property type="evidence" value="ECO:0007669"/>
    <property type="project" value="UniProtKB-ARBA"/>
</dbReference>
<dbReference type="GO" id="GO:0051539">
    <property type="term" value="F:4 iron, 4 sulfur cluster binding"/>
    <property type="evidence" value="ECO:0007669"/>
    <property type="project" value="UniProtKB-KW"/>
</dbReference>
<evidence type="ECO:0000259" key="10">
    <source>
        <dbReference type="Pfam" id="PF00330"/>
    </source>
</evidence>
<dbReference type="NCBIfam" id="TIGR01341">
    <property type="entry name" value="aconitase_1"/>
    <property type="match status" value="1"/>
</dbReference>
<dbReference type="AlphaFoldDB" id="A0A7S4LCC1"/>
<evidence type="ECO:0000256" key="1">
    <source>
        <dbReference type="ARBA" id="ARBA00001966"/>
    </source>
</evidence>
<evidence type="ECO:0000256" key="7">
    <source>
        <dbReference type="ARBA" id="ARBA00023239"/>
    </source>
</evidence>
<dbReference type="Pfam" id="PF00330">
    <property type="entry name" value="Aconitase"/>
    <property type="match status" value="1"/>
</dbReference>
<dbReference type="FunFam" id="3.30.499.10:FF:000005">
    <property type="entry name" value="cytoplasmic aconitate hydratase"/>
    <property type="match status" value="1"/>
</dbReference>
<keyword evidence="7 9" id="KW-0456">Lyase</keyword>
<dbReference type="PROSITE" id="PS00450">
    <property type="entry name" value="ACONITASE_1"/>
    <property type="match status" value="1"/>
</dbReference>
<dbReference type="Pfam" id="PF00694">
    <property type="entry name" value="Aconitase_C"/>
    <property type="match status" value="1"/>
</dbReference>
<dbReference type="InterPro" id="IPR036008">
    <property type="entry name" value="Aconitase_4Fe-4S_dom"/>
</dbReference>
<evidence type="ECO:0000259" key="11">
    <source>
        <dbReference type="Pfam" id="PF00694"/>
    </source>
</evidence>
<dbReference type="NCBIfam" id="NF009520">
    <property type="entry name" value="PRK12881.1"/>
    <property type="match status" value="1"/>
</dbReference>
<comment type="similarity">
    <text evidence="2 9">Belongs to the aconitase/IPM isomerase family.</text>
</comment>
<evidence type="ECO:0000256" key="5">
    <source>
        <dbReference type="ARBA" id="ARBA00023004"/>
    </source>
</evidence>
<dbReference type="InterPro" id="IPR015928">
    <property type="entry name" value="Aconitase/3IPM_dehydase_swvl"/>
</dbReference>
<evidence type="ECO:0000313" key="12">
    <source>
        <dbReference type="EMBL" id="CAE0820047.1"/>
    </source>
</evidence>
<keyword evidence="4" id="KW-0479">Metal-binding</keyword>
<evidence type="ECO:0000256" key="8">
    <source>
        <dbReference type="ARBA" id="ARBA00023501"/>
    </source>
</evidence>
<dbReference type="SUPFAM" id="SSF52016">
    <property type="entry name" value="LeuD/IlvD-like"/>
    <property type="match status" value="1"/>
</dbReference>
<evidence type="ECO:0000256" key="9">
    <source>
        <dbReference type="RuleBase" id="RU361275"/>
    </source>
</evidence>
<dbReference type="InterPro" id="IPR015931">
    <property type="entry name" value="Acnase/IPM_dHydase_lsu_aba_1/3"/>
</dbReference>
<dbReference type="Gene3D" id="3.20.19.10">
    <property type="entry name" value="Aconitase, domain 4"/>
    <property type="match status" value="1"/>
</dbReference>
<feature type="domain" description="Aconitase/3-isopropylmalate dehydratase large subunit alpha/beta/alpha" evidence="10">
    <location>
        <begin position="61"/>
        <end position="562"/>
    </location>
</feature>
<evidence type="ECO:0000256" key="2">
    <source>
        <dbReference type="ARBA" id="ARBA00007185"/>
    </source>
</evidence>
<keyword evidence="9" id="KW-0004">4Fe-4S</keyword>
<dbReference type="FunFam" id="3.30.499.10:FF:000002">
    <property type="entry name" value="Aconitate hydratase"/>
    <property type="match status" value="1"/>
</dbReference>
<feature type="domain" description="Aconitase A/isopropylmalate dehydratase small subunit swivel" evidence="11">
    <location>
        <begin position="696"/>
        <end position="821"/>
    </location>
</feature>
<dbReference type="Gene3D" id="3.30.499.10">
    <property type="entry name" value="Aconitase, domain 3"/>
    <property type="match status" value="2"/>
</dbReference>
<dbReference type="InterPro" id="IPR044137">
    <property type="entry name" value="AcnA_IRP_Swivel"/>
</dbReference>
<dbReference type="FunFam" id="3.20.19.10:FF:000001">
    <property type="entry name" value="Aconitate hydratase"/>
    <property type="match status" value="1"/>
</dbReference>
<organism evidence="12">
    <name type="scientific">Eutreptiella gymnastica</name>
    <dbReference type="NCBI Taxonomy" id="73025"/>
    <lineage>
        <taxon>Eukaryota</taxon>
        <taxon>Discoba</taxon>
        <taxon>Euglenozoa</taxon>
        <taxon>Euglenida</taxon>
        <taxon>Spirocuta</taxon>
        <taxon>Euglenophyceae</taxon>
        <taxon>Eutreptiales</taxon>
        <taxon>Eutreptiaceae</taxon>
        <taxon>Eutreptiella</taxon>
    </lineage>
</organism>
<dbReference type="GO" id="GO:0046872">
    <property type="term" value="F:metal ion binding"/>
    <property type="evidence" value="ECO:0007669"/>
    <property type="project" value="UniProtKB-KW"/>
</dbReference>
<dbReference type="InterPro" id="IPR001030">
    <property type="entry name" value="Acoase/IPM_deHydtase_lsu_aba"/>
</dbReference>
<dbReference type="InterPro" id="IPR006249">
    <property type="entry name" value="Aconitase/IRP2"/>
</dbReference>
<dbReference type="EMBL" id="HBJA01089715">
    <property type="protein sequence ID" value="CAE0820047.1"/>
    <property type="molecule type" value="Transcribed_RNA"/>
</dbReference>
<dbReference type="NCBIfam" id="NF006757">
    <property type="entry name" value="PRK09277.1"/>
    <property type="match status" value="1"/>
</dbReference>
<dbReference type="PRINTS" id="PR00415">
    <property type="entry name" value="ACONITASE"/>
</dbReference>
<proteinExistence type="inferred from homology"/>
<gene>
    <name evidence="12" type="ORF">EGYM00163_LOCUS31217</name>
</gene>
<evidence type="ECO:0000256" key="6">
    <source>
        <dbReference type="ARBA" id="ARBA00023014"/>
    </source>
</evidence>
<keyword evidence="6 9" id="KW-0411">Iron-sulfur</keyword>
<evidence type="ECO:0000256" key="3">
    <source>
        <dbReference type="ARBA" id="ARBA00012926"/>
    </source>
</evidence>
<comment type="function">
    <text evidence="9">Catalyzes the isomerization of citrate to isocitrate via cis-aconitate.</text>
</comment>
<comment type="cofactor">
    <cofactor evidence="1">
        <name>[4Fe-4S] cluster</name>
        <dbReference type="ChEBI" id="CHEBI:49883"/>
    </cofactor>
</comment>
<reference evidence="12" key="1">
    <citation type="submission" date="2021-01" db="EMBL/GenBank/DDBJ databases">
        <authorList>
            <person name="Corre E."/>
            <person name="Pelletier E."/>
            <person name="Niang G."/>
            <person name="Scheremetjew M."/>
            <person name="Finn R."/>
            <person name="Kale V."/>
            <person name="Holt S."/>
            <person name="Cochrane G."/>
            <person name="Meng A."/>
            <person name="Brown T."/>
            <person name="Cohen L."/>
        </authorList>
    </citation>
    <scope>NUCLEOTIDE SEQUENCE</scope>
    <source>
        <strain evidence="12">CCMP1594</strain>
    </source>
</reference>
<protein>
    <recommendedName>
        <fullName evidence="3 9">Aconitate hydratase</fullName>
        <shortName evidence="9">Aconitase</shortName>
        <ecNumber evidence="3 9">4.2.1.3</ecNumber>
    </recommendedName>
</protein>
<sequence length="891" mass="96020">MSNPFDRVLTELKVGDETVKFYDLDKLNDPRVASLPLSIKVVLEAAIRNCDNESIFEADVEKILDWKNSATKVEIPFKCARVLMQDFTGVPAVVDLAAMRDAMKQLGGDPSKINPIVPVDLVIDHSIMVDNARTADALEKNEAREFERNKERFAFLKWGSTAFEGLTIVPPGNGIVHQVNVEYLARVVFNNKGLVYPDSLVGTDSHTTMVNGLGVLGWGVGGIEAEASMLGAPMSMVLPSVVGYKLTGKLPAGTTATDLVLTIVSNLRKYGVVGKFVEFYGPGLANLTVADRATIANMGPEYGATCGFFPVDERTLEYVLQTGRSPQHVAVVEQYLKKVGMFRTEATDGAITFLETLELDMATVLPCVAGPKRPHDNVACKDLQGDFQKCMAAPGGFKGFGVPEEKRGASSTLTYEGKEYPINHGDVVIAAITSCTNTSNPAVLLAAGLVCKKAKELGLMTKPYIKTSLSPGSQVVSKYLQDSGLQEYLDAQGFNTAGYGCMTCIGNSGELMPGVHEAFEQAGLVCTAVLSGNRNFEARVHPLTAGNYLASPPLVCVYALAGTTNLDITTAPLGKGADGKDVYLKDVWPTAEEIAGLMDKYVTAAAFTSVYSRIKQGNQRWDELATSADKMHFGWDESSTYIHNPPYFASMTAELPEVKPISGAYCLLNFGDSITTDHISPAGNIAKTSPAAKWLVSRDVPQSEFNSYGARRGNDLIMARGTFANTRISNKLAGTGQTGPVTVHIPSGETMSVFDAAEKYKAEGHSLIILAGKEYGSGSSRDWAAKGPYLQGVKAVIAESFERIHRSNLCGMGIVPMCFKDGQNADSLGLKGNEQFTVDLGSDIKPGMDVTVTTNTGISFVCKLRFDTPIEITYWKNGGILHYVLRKMSKQ</sequence>
<evidence type="ECO:0000256" key="4">
    <source>
        <dbReference type="ARBA" id="ARBA00022723"/>
    </source>
</evidence>
<comment type="catalytic activity">
    <reaction evidence="8 9">
        <text>citrate = D-threo-isocitrate</text>
        <dbReference type="Rhea" id="RHEA:10336"/>
        <dbReference type="ChEBI" id="CHEBI:15562"/>
        <dbReference type="ChEBI" id="CHEBI:16947"/>
        <dbReference type="EC" id="4.2.1.3"/>
    </reaction>
</comment>
<dbReference type="CDD" id="cd01586">
    <property type="entry name" value="AcnA_IRP"/>
    <property type="match status" value="1"/>
</dbReference>
<dbReference type="InterPro" id="IPR000573">
    <property type="entry name" value="AconitaseA/IPMdHydase_ssu_swvl"/>
</dbReference>
<dbReference type="Gene3D" id="6.10.190.10">
    <property type="match status" value="1"/>
</dbReference>
<keyword evidence="5 9" id="KW-0408">Iron</keyword>
<dbReference type="PANTHER" id="PTHR11670">
    <property type="entry name" value="ACONITASE/IRON-RESPONSIVE ELEMENT FAMILY MEMBER"/>
    <property type="match status" value="1"/>
</dbReference>
<dbReference type="CDD" id="cd01580">
    <property type="entry name" value="AcnA_IRP_Swivel"/>
    <property type="match status" value="1"/>
</dbReference>
<accession>A0A7S4LCC1</accession>
<dbReference type="EC" id="4.2.1.3" evidence="3 9"/>